<dbReference type="GO" id="GO:0004314">
    <property type="term" value="F:[acyl-carrier-protein] S-malonyltransferase activity"/>
    <property type="evidence" value="ECO:0007669"/>
    <property type="project" value="UniProtKB-EC"/>
</dbReference>
<dbReference type="InterPro" id="IPR016035">
    <property type="entry name" value="Acyl_Trfase/lysoPLipase"/>
</dbReference>
<accession>A0A538SDN6</accession>
<dbReference type="FunFam" id="3.30.70.250:FF:000001">
    <property type="entry name" value="Malonyl CoA-acyl carrier protein transacylase"/>
    <property type="match status" value="1"/>
</dbReference>
<dbReference type="Gene3D" id="3.30.70.250">
    <property type="entry name" value="Malonyl-CoA ACP transacylase, ACP-binding"/>
    <property type="match status" value="1"/>
</dbReference>
<dbReference type="PIRSF" id="PIRSF000446">
    <property type="entry name" value="Mct"/>
    <property type="match status" value="1"/>
</dbReference>
<dbReference type="InterPro" id="IPR016036">
    <property type="entry name" value="Malonyl_transacylase_ACP-bd"/>
</dbReference>
<evidence type="ECO:0000313" key="7">
    <source>
        <dbReference type="EMBL" id="TMQ49476.1"/>
    </source>
</evidence>
<evidence type="ECO:0000259" key="6">
    <source>
        <dbReference type="SMART" id="SM00827"/>
    </source>
</evidence>
<dbReference type="EC" id="2.3.1.39" evidence="4"/>
<feature type="active site" evidence="5">
    <location>
        <position position="199"/>
    </location>
</feature>
<dbReference type="AlphaFoldDB" id="A0A538SDN6"/>
<dbReference type="SMART" id="SM00827">
    <property type="entry name" value="PKS_AT"/>
    <property type="match status" value="1"/>
</dbReference>
<comment type="similarity">
    <text evidence="4">Belongs to the fabD family.</text>
</comment>
<dbReference type="InterPro" id="IPR024925">
    <property type="entry name" value="Malonyl_CoA-ACP_transAc"/>
</dbReference>
<feature type="domain" description="Malonyl-CoA:ACP transacylase (MAT)" evidence="6">
    <location>
        <begin position="6"/>
        <end position="312"/>
    </location>
</feature>
<protein>
    <recommendedName>
        <fullName evidence="4">Malonyl CoA-acyl carrier protein transacylase</fullName>
        <ecNumber evidence="4">2.3.1.39</ecNumber>
    </recommendedName>
</protein>
<feature type="active site" evidence="5">
    <location>
        <position position="90"/>
    </location>
</feature>
<evidence type="ECO:0000256" key="1">
    <source>
        <dbReference type="ARBA" id="ARBA00022679"/>
    </source>
</evidence>
<evidence type="ECO:0000256" key="5">
    <source>
        <dbReference type="PIRSR" id="PIRSR000446-1"/>
    </source>
</evidence>
<dbReference type="Proteomes" id="UP000320184">
    <property type="component" value="Unassembled WGS sequence"/>
</dbReference>
<evidence type="ECO:0000256" key="3">
    <source>
        <dbReference type="ARBA" id="ARBA00048462"/>
    </source>
</evidence>
<dbReference type="Gene3D" id="3.40.366.10">
    <property type="entry name" value="Malonyl-Coenzyme A Acyl Carrier Protein, domain 2"/>
    <property type="match status" value="1"/>
</dbReference>
<evidence type="ECO:0000256" key="4">
    <source>
        <dbReference type="PIRNR" id="PIRNR000446"/>
    </source>
</evidence>
<dbReference type="GO" id="GO:0006633">
    <property type="term" value="P:fatty acid biosynthetic process"/>
    <property type="evidence" value="ECO:0007669"/>
    <property type="project" value="TreeGrafter"/>
</dbReference>
<reference evidence="7 8" key="1">
    <citation type="journal article" date="2019" name="Nat. Microbiol.">
        <title>Mediterranean grassland soil C-N compound turnover is dependent on rainfall and depth, and is mediated by genomically divergent microorganisms.</title>
        <authorList>
            <person name="Diamond S."/>
            <person name="Andeer P.F."/>
            <person name="Li Z."/>
            <person name="Crits-Christoph A."/>
            <person name="Burstein D."/>
            <person name="Anantharaman K."/>
            <person name="Lane K.R."/>
            <person name="Thomas B.C."/>
            <person name="Pan C."/>
            <person name="Northen T.R."/>
            <person name="Banfield J.F."/>
        </authorList>
    </citation>
    <scope>NUCLEOTIDE SEQUENCE [LARGE SCALE GENOMIC DNA]</scope>
    <source>
        <strain evidence="7">WS_3</strain>
    </source>
</reference>
<dbReference type="SUPFAM" id="SSF52151">
    <property type="entry name" value="FabD/lysophospholipase-like"/>
    <property type="match status" value="1"/>
</dbReference>
<dbReference type="InterPro" id="IPR001227">
    <property type="entry name" value="Ac_transferase_dom_sf"/>
</dbReference>
<dbReference type="GO" id="GO:0005829">
    <property type="term" value="C:cytosol"/>
    <property type="evidence" value="ECO:0007669"/>
    <property type="project" value="TreeGrafter"/>
</dbReference>
<proteinExistence type="inferred from homology"/>
<evidence type="ECO:0000313" key="8">
    <source>
        <dbReference type="Proteomes" id="UP000320184"/>
    </source>
</evidence>
<keyword evidence="2 4" id="KW-0012">Acyltransferase</keyword>
<dbReference type="SUPFAM" id="SSF55048">
    <property type="entry name" value="Probable ACP-binding domain of malonyl-CoA ACP transacylase"/>
    <property type="match status" value="1"/>
</dbReference>
<comment type="catalytic activity">
    <reaction evidence="3 4">
        <text>holo-[ACP] + malonyl-CoA = malonyl-[ACP] + CoA</text>
        <dbReference type="Rhea" id="RHEA:41792"/>
        <dbReference type="Rhea" id="RHEA-COMP:9623"/>
        <dbReference type="Rhea" id="RHEA-COMP:9685"/>
        <dbReference type="ChEBI" id="CHEBI:57287"/>
        <dbReference type="ChEBI" id="CHEBI:57384"/>
        <dbReference type="ChEBI" id="CHEBI:64479"/>
        <dbReference type="ChEBI" id="CHEBI:78449"/>
        <dbReference type="EC" id="2.3.1.39"/>
    </reaction>
</comment>
<comment type="caution">
    <text evidence="7">The sequence shown here is derived from an EMBL/GenBank/DDBJ whole genome shotgun (WGS) entry which is preliminary data.</text>
</comment>
<dbReference type="InterPro" id="IPR014043">
    <property type="entry name" value="Acyl_transferase_dom"/>
</dbReference>
<dbReference type="Pfam" id="PF00698">
    <property type="entry name" value="Acyl_transf_1"/>
    <property type="match status" value="1"/>
</dbReference>
<dbReference type="InterPro" id="IPR050858">
    <property type="entry name" value="Mal-CoA-ACP_Trans/PKS_FabD"/>
</dbReference>
<gene>
    <name evidence="7" type="primary">fabD</name>
    <name evidence="7" type="ORF">E6K73_09880</name>
</gene>
<name>A0A538SDN6_UNCEI</name>
<sequence length="319" mass="32949">MKLAFLFPGQGSQAVGMGRALADEFPAAGEVFEAADRSLGARLSAICWDGPEEELKKTVNAQPALLTHSVAALRLLEAAGVAPAWCAGHSLGEYSACVAAGSLGFEDAVQLVRLRGDLMYRAGLERPGAMAAILGLGAEDVRAVCEEAAQGGVVTGANFNAPGQVVISGEVGPVERACALALSRGAKRAIRLEVSGAFHSPLMASAAQGLGEGLARVTFRDARCPIIANVSASPVQGAGEIRGSLEAQLLGAVRWQESIELLLEQGAEGFIEIGTGRVLRGLLRSIDRRAPSWNVDDPESLRATLSALGAGSARATEKV</sequence>
<dbReference type="EMBL" id="VBOT01000122">
    <property type="protein sequence ID" value="TMQ49476.1"/>
    <property type="molecule type" value="Genomic_DNA"/>
</dbReference>
<organism evidence="7 8">
    <name type="scientific">Eiseniibacteriota bacterium</name>
    <dbReference type="NCBI Taxonomy" id="2212470"/>
    <lineage>
        <taxon>Bacteria</taxon>
        <taxon>Candidatus Eiseniibacteriota</taxon>
    </lineage>
</organism>
<keyword evidence="1 4" id="KW-0808">Transferase</keyword>
<dbReference type="NCBIfam" id="TIGR00128">
    <property type="entry name" value="fabD"/>
    <property type="match status" value="1"/>
</dbReference>
<dbReference type="InterPro" id="IPR004410">
    <property type="entry name" value="Malonyl_CoA-ACP_transAc_FabD"/>
</dbReference>
<dbReference type="PANTHER" id="PTHR42681">
    <property type="entry name" value="MALONYL-COA-ACYL CARRIER PROTEIN TRANSACYLASE, MITOCHONDRIAL"/>
    <property type="match status" value="1"/>
</dbReference>
<evidence type="ECO:0000256" key="2">
    <source>
        <dbReference type="ARBA" id="ARBA00023315"/>
    </source>
</evidence>
<dbReference type="PANTHER" id="PTHR42681:SF1">
    <property type="entry name" value="MALONYL-COA-ACYL CARRIER PROTEIN TRANSACYLASE, MITOCHONDRIAL"/>
    <property type="match status" value="1"/>
</dbReference>